<keyword evidence="2" id="KW-0732">Signal</keyword>
<feature type="chain" id="PRO_5032862278" description="Bifunctional inhibitor/plant lipid transfer protein/seed storage helical domain-containing protein" evidence="2">
    <location>
        <begin position="27"/>
        <end position="159"/>
    </location>
</feature>
<dbReference type="AlphaFoldDB" id="A0A835FWH3"/>
<evidence type="ECO:0000256" key="2">
    <source>
        <dbReference type="SAM" id="SignalP"/>
    </source>
</evidence>
<accession>A0A835FWH3</accession>
<dbReference type="PANTHER" id="PTHR33286:SF44">
    <property type="entry name" value="5A2 PROTEIN"/>
    <property type="match status" value="1"/>
</dbReference>
<feature type="transmembrane region" description="Helical" evidence="1">
    <location>
        <begin position="110"/>
        <end position="136"/>
    </location>
</feature>
<dbReference type="PANTHER" id="PTHR33286">
    <property type="entry name" value="BIFUNCTIONAL INHIBITOR/LIPID-TRANSFER PROTEIN/SEED STORAGE 2S ALBUMIN SUPERFAMILY PROTEIN"/>
    <property type="match status" value="1"/>
</dbReference>
<name>A0A835FWH3_9POAL</name>
<dbReference type="Proteomes" id="UP000636709">
    <property type="component" value="Unassembled WGS sequence"/>
</dbReference>
<keyword evidence="1" id="KW-0812">Transmembrane</keyword>
<protein>
    <recommendedName>
        <fullName evidence="5">Bifunctional inhibitor/plant lipid transfer protein/seed storage helical domain-containing protein</fullName>
    </recommendedName>
</protein>
<reference evidence="3" key="1">
    <citation type="submission" date="2020-07" db="EMBL/GenBank/DDBJ databases">
        <title>Genome sequence and genetic diversity analysis of an under-domesticated orphan crop, white fonio (Digitaria exilis).</title>
        <authorList>
            <person name="Bennetzen J.L."/>
            <person name="Chen S."/>
            <person name="Ma X."/>
            <person name="Wang X."/>
            <person name="Yssel A.E.J."/>
            <person name="Chaluvadi S.R."/>
            <person name="Johnson M."/>
            <person name="Gangashetty P."/>
            <person name="Hamidou F."/>
            <person name="Sanogo M.D."/>
            <person name="Zwaenepoel A."/>
            <person name="Wallace J."/>
            <person name="Van De Peer Y."/>
            <person name="Van Deynze A."/>
        </authorList>
    </citation>
    <scope>NUCLEOTIDE SEQUENCE</scope>
    <source>
        <tissue evidence="3">Leaves</tissue>
    </source>
</reference>
<comment type="caution">
    <text evidence="3">The sequence shown here is derived from an EMBL/GenBank/DDBJ whole genome shotgun (WGS) entry which is preliminary data.</text>
</comment>
<evidence type="ECO:0008006" key="5">
    <source>
        <dbReference type="Google" id="ProtNLM"/>
    </source>
</evidence>
<keyword evidence="4" id="KW-1185">Reference proteome</keyword>
<feature type="signal peptide" evidence="2">
    <location>
        <begin position="1"/>
        <end position="26"/>
    </location>
</feature>
<keyword evidence="1" id="KW-0472">Membrane</keyword>
<proteinExistence type="predicted"/>
<evidence type="ECO:0000256" key="1">
    <source>
        <dbReference type="SAM" id="Phobius"/>
    </source>
</evidence>
<dbReference type="EMBL" id="JACEFO010000191">
    <property type="protein sequence ID" value="KAF8776519.1"/>
    <property type="molecule type" value="Genomic_DNA"/>
</dbReference>
<evidence type="ECO:0000313" key="3">
    <source>
        <dbReference type="EMBL" id="KAF8776519.1"/>
    </source>
</evidence>
<organism evidence="3 4">
    <name type="scientific">Digitaria exilis</name>
    <dbReference type="NCBI Taxonomy" id="1010633"/>
    <lineage>
        <taxon>Eukaryota</taxon>
        <taxon>Viridiplantae</taxon>
        <taxon>Streptophyta</taxon>
        <taxon>Embryophyta</taxon>
        <taxon>Tracheophyta</taxon>
        <taxon>Spermatophyta</taxon>
        <taxon>Magnoliopsida</taxon>
        <taxon>Liliopsida</taxon>
        <taxon>Poales</taxon>
        <taxon>Poaceae</taxon>
        <taxon>PACMAD clade</taxon>
        <taxon>Panicoideae</taxon>
        <taxon>Panicodae</taxon>
        <taxon>Paniceae</taxon>
        <taxon>Anthephorinae</taxon>
        <taxon>Digitaria</taxon>
    </lineage>
</organism>
<evidence type="ECO:0000313" key="4">
    <source>
        <dbReference type="Proteomes" id="UP000636709"/>
    </source>
</evidence>
<keyword evidence="1" id="KW-1133">Transmembrane helix</keyword>
<gene>
    <name evidence="3" type="ORF">HU200_003234</name>
</gene>
<sequence>MAMKVILRVLVFALVFCMLANHQASGEMDCYGQKENVKLKCKKSIDIIGYFVRPRLGDKCCQAVDASDMVCVSGAFTEEELKKISCIYFFHVAKDCGHPLPVGTKCGSKYLILLLFFSTQIHVLILLGTILTVFFLRFDCRTAAYNSRVVHKTIKVRQC</sequence>